<dbReference type="NCBIfam" id="NF002204">
    <property type="entry name" value="PRK01077.1"/>
    <property type="match status" value="1"/>
</dbReference>
<dbReference type="GO" id="GO:0009236">
    <property type="term" value="P:cobalamin biosynthetic process"/>
    <property type="evidence" value="ECO:0007669"/>
    <property type="project" value="UniProtKB-UniRule"/>
</dbReference>
<evidence type="ECO:0000256" key="7">
    <source>
        <dbReference type="HAMAP-Rule" id="MF_00027"/>
    </source>
</evidence>
<dbReference type="CDD" id="cd03130">
    <property type="entry name" value="GATase1_CobB"/>
    <property type="match status" value="1"/>
</dbReference>
<evidence type="ECO:0000256" key="3">
    <source>
        <dbReference type="ARBA" id="ARBA00022741"/>
    </source>
</evidence>
<dbReference type="PROSITE" id="PS51274">
    <property type="entry name" value="GATASE_COBBQ"/>
    <property type="match status" value="1"/>
</dbReference>
<comment type="miscellaneous">
    <text evidence="7">The a and c carboxylates of cobyrinate are activated for nucleophilic attack via formation of a phosphorylated intermediate by ATP. CbiA catalyzes first the amidation of the c-carboxylate, and then that of the a-carboxylate.</text>
</comment>
<comment type="pathway">
    <text evidence="7">Cofactor biosynthesis; adenosylcobalamin biosynthesis; cob(II)yrinate a,c-diamide from sirohydrochlorin (anaerobic route): step 10/10.</text>
</comment>
<evidence type="ECO:0000259" key="8">
    <source>
        <dbReference type="Pfam" id="PF01656"/>
    </source>
</evidence>
<dbReference type="SUPFAM" id="SSF52317">
    <property type="entry name" value="Class I glutamine amidotransferase-like"/>
    <property type="match status" value="1"/>
</dbReference>
<dbReference type="PANTHER" id="PTHR43873:SF1">
    <property type="entry name" value="COBYRINATE A,C-DIAMIDE SYNTHASE"/>
    <property type="match status" value="1"/>
</dbReference>
<reference evidence="11" key="1">
    <citation type="submission" date="2016-01" db="EMBL/GenBank/DDBJ databases">
        <authorList>
            <person name="Mitreva M."/>
            <person name="Pepin K.H."/>
            <person name="Mihindukulasuriya K.A."/>
            <person name="Fulton R."/>
            <person name="Fronick C."/>
            <person name="O'Laughlin M."/>
            <person name="Miner T."/>
            <person name="Herter B."/>
            <person name="Rosa B.A."/>
            <person name="Cordes M."/>
            <person name="Tomlinson C."/>
            <person name="Wollam A."/>
            <person name="Palsikar V.B."/>
            <person name="Mardis E.R."/>
            <person name="Wilson R.K."/>
        </authorList>
    </citation>
    <scope>NUCLEOTIDE SEQUENCE [LARGE SCALE GENOMIC DNA]</scope>
    <source>
        <strain evidence="11">CMW8396</strain>
    </source>
</reference>
<name>A0A133NBN4_9FUSO</name>
<sequence length="439" mass="50704">MKAFLLAGTHSGVGKTTISMGLMKIFSRKYQVSPFKVGPDYIDPSFHAWVTGNFSYNLDYFMMGKQGVQYSFQSHQKDFSIVEGVMGLYDGIDHSLDNASAAHISRILDLPVILIVDAQGKSTSIAAQVLGYQKLDERVKIAGVIINQVNSEKSYIHCKEAIERYTKIPCLGYVKKEEQLRISSRHLGLLQANEVKDLDEKLETLADMIEQTIDIKRIEDIAERQEKSETIFHPLEKYQNYWRGRKIGIARDEAFRFYYQDNLESLEYLGFEVEYFSPIHDSQLPEKVDYLYFGGGYPEIFSEGLEKNKKMREEIQKFTGGIYAECGGFMYLGKEIIQLSEEKLQMCALLPVSTKMKNRLNISRFGYISLEENGIEIAKAHEFHYSDLENMEKDTRVLIARKIDGRSWSCIFEKEGRIYAGYPHIHFFNSIEFLKKIWR</sequence>
<dbReference type="Proteomes" id="UP000070617">
    <property type="component" value="Unassembled WGS sequence"/>
</dbReference>
<dbReference type="HAMAP" id="MF_00027">
    <property type="entry name" value="CobB_CbiA"/>
    <property type="match status" value="1"/>
</dbReference>
<comment type="cofactor">
    <cofactor evidence="1 7">
        <name>Mg(2+)</name>
        <dbReference type="ChEBI" id="CHEBI:18420"/>
    </cofactor>
</comment>
<accession>A0A133NBN4</accession>
<dbReference type="InterPro" id="IPR027417">
    <property type="entry name" value="P-loop_NTPase"/>
</dbReference>
<comment type="catalytic activity">
    <reaction evidence="7">
        <text>cob(II)yrinate + 2 L-glutamine + 2 ATP + 2 H2O = cob(II)yrinate a,c diamide + 2 L-glutamate + 2 ADP + 2 phosphate + 2 H(+)</text>
        <dbReference type="Rhea" id="RHEA:26289"/>
        <dbReference type="ChEBI" id="CHEBI:15377"/>
        <dbReference type="ChEBI" id="CHEBI:15378"/>
        <dbReference type="ChEBI" id="CHEBI:29985"/>
        <dbReference type="ChEBI" id="CHEBI:30616"/>
        <dbReference type="ChEBI" id="CHEBI:43474"/>
        <dbReference type="ChEBI" id="CHEBI:58359"/>
        <dbReference type="ChEBI" id="CHEBI:58537"/>
        <dbReference type="ChEBI" id="CHEBI:58894"/>
        <dbReference type="ChEBI" id="CHEBI:456216"/>
        <dbReference type="EC" id="6.3.5.11"/>
    </reaction>
</comment>
<keyword evidence="5 7" id="KW-0460">Magnesium</keyword>
<comment type="domain">
    <text evidence="7">Comprises of two domains. The C-terminal domain contains the binding site for glutamine and catalyzes the hydrolysis of this substrate to glutamate and ammonia. The N-terminal domain is anticipated to bind ATP and cobyrinate and catalyzes the ultimate synthesis of the diamide product. The ammonia produced via the glutaminase domain is probably translocated to the adjacent domain via a molecular tunnel, where it reacts with an activated intermediate.</text>
</comment>
<dbReference type="PATRIC" id="fig|134605.3.peg.1225"/>
<keyword evidence="7" id="KW-0169">Cobalamin biosynthesis</keyword>
<dbReference type="Gene3D" id="3.40.50.300">
    <property type="entry name" value="P-loop containing nucleotide triphosphate hydrolases"/>
    <property type="match status" value="2"/>
</dbReference>
<comment type="caution">
    <text evidence="10">The sequence shown here is derived from an EMBL/GenBank/DDBJ whole genome shotgun (WGS) entry which is preliminary data.</text>
</comment>
<evidence type="ECO:0000256" key="2">
    <source>
        <dbReference type="ARBA" id="ARBA00022598"/>
    </source>
</evidence>
<keyword evidence="6 7" id="KW-0315">Glutamine amidotransferase</keyword>
<keyword evidence="3 7" id="KW-0547">Nucleotide-binding</keyword>
<evidence type="ECO:0000256" key="4">
    <source>
        <dbReference type="ARBA" id="ARBA00022840"/>
    </source>
</evidence>
<dbReference type="CDD" id="cd05388">
    <property type="entry name" value="CobB_N"/>
    <property type="match status" value="1"/>
</dbReference>
<proteinExistence type="inferred from homology"/>
<dbReference type="InterPro" id="IPR004484">
    <property type="entry name" value="CbiA/CobB_synth"/>
</dbReference>
<keyword evidence="11" id="KW-1185">Reference proteome</keyword>
<dbReference type="InterPro" id="IPR002586">
    <property type="entry name" value="CobQ/CobB/MinD/ParA_Nub-bd_dom"/>
</dbReference>
<evidence type="ECO:0000313" key="11">
    <source>
        <dbReference type="Proteomes" id="UP000070617"/>
    </source>
</evidence>
<gene>
    <name evidence="7" type="primary">cbiA</name>
    <name evidence="10" type="ORF">HMPREF3206_01239</name>
</gene>
<dbReference type="GO" id="GO:0042242">
    <property type="term" value="F:cobyrinic acid a,c-diamide synthase activity"/>
    <property type="evidence" value="ECO:0007669"/>
    <property type="project" value="UniProtKB-UniRule"/>
</dbReference>
<dbReference type="InterPro" id="IPR029062">
    <property type="entry name" value="Class_I_gatase-like"/>
</dbReference>
<dbReference type="EC" id="6.3.5.11" evidence="7"/>
<feature type="active site" description="Nucleophile" evidence="7">
    <location>
        <position position="326"/>
    </location>
</feature>
<dbReference type="InterPro" id="IPR011698">
    <property type="entry name" value="GATase_3"/>
</dbReference>
<dbReference type="EMBL" id="LRPX01000062">
    <property type="protein sequence ID" value="KXA13673.1"/>
    <property type="molecule type" value="Genomic_DNA"/>
</dbReference>
<dbReference type="AlphaFoldDB" id="A0A133NBN4"/>
<comment type="function">
    <text evidence="7">Catalyzes the ATP-dependent amidation of the two carboxylate groups at positions a and c of cobyrinate, using either L-glutamine or ammonia as the nitrogen source.</text>
</comment>
<dbReference type="RefSeq" id="WP_008801934.1">
    <property type="nucleotide sequence ID" value="NZ_KQ956554.1"/>
</dbReference>
<evidence type="ECO:0000259" key="9">
    <source>
        <dbReference type="Pfam" id="PF07685"/>
    </source>
</evidence>
<dbReference type="Pfam" id="PF01656">
    <property type="entry name" value="CbiA"/>
    <property type="match status" value="1"/>
</dbReference>
<evidence type="ECO:0000256" key="5">
    <source>
        <dbReference type="ARBA" id="ARBA00022842"/>
    </source>
</evidence>
<organism evidence="10 11">
    <name type="scientific">Fusobacterium equinum</name>
    <dbReference type="NCBI Taxonomy" id="134605"/>
    <lineage>
        <taxon>Bacteria</taxon>
        <taxon>Fusobacteriati</taxon>
        <taxon>Fusobacteriota</taxon>
        <taxon>Fusobacteriia</taxon>
        <taxon>Fusobacteriales</taxon>
        <taxon>Fusobacteriaceae</taxon>
        <taxon>Fusobacterium</taxon>
    </lineage>
</organism>
<dbReference type="NCBIfam" id="TIGR00379">
    <property type="entry name" value="cobB"/>
    <property type="match status" value="1"/>
</dbReference>
<keyword evidence="2 7" id="KW-0436">Ligase</keyword>
<evidence type="ECO:0000256" key="6">
    <source>
        <dbReference type="ARBA" id="ARBA00022962"/>
    </source>
</evidence>
<evidence type="ECO:0000256" key="1">
    <source>
        <dbReference type="ARBA" id="ARBA00001946"/>
    </source>
</evidence>
<dbReference type="STRING" id="134605.HMPREF3206_01239"/>
<dbReference type="PANTHER" id="PTHR43873">
    <property type="entry name" value="COBYRINATE A,C-DIAMIDE SYNTHASE"/>
    <property type="match status" value="1"/>
</dbReference>
<protein>
    <recommendedName>
        <fullName evidence="7">Cobyrinate a,c-diamide synthase</fullName>
        <ecNumber evidence="7">6.3.5.11</ecNumber>
    </recommendedName>
    <alternativeName>
        <fullName evidence="7">Cobyrinic acid a,c-diamide synthetase</fullName>
    </alternativeName>
</protein>
<keyword evidence="4 7" id="KW-0067">ATP-binding</keyword>
<feature type="site" description="Increases nucleophilicity of active site Cys" evidence="7">
    <location>
        <position position="424"/>
    </location>
</feature>
<feature type="domain" description="CobQ/CobB/MinD/ParA nucleotide binding" evidence="8">
    <location>
        <begin position="5"/>
        <end position="186"/>
    </location>
</feature>
<dbReference type="Pfam" id="PF07685">
    <property type="entry name" value="GATase_3"/>
    <property type="match status" value="1"/>
</dbReference>
<dbReference type="GO" id="GO:0005524">
    <property type="term" value="F:ATP binding"/>
    <property type="evidence" value="ECO:0007669"/>
    <property type="project" value="UniProtKB-UniRule"/>
</dbReference>
<dbReference type="SUPFAM" id="SSF52540">
    <property type="entry name" value="P-loop containing nucleoside triphosphate hydrolases"/>
    <property type="match status" value="1"/>
</dbReference>
<feature type="domain" description="CobB/CobQ-like glutamine amidotransferase" evidence="9">
    <location>
        <begin position="246"/>
        <end position="430"/>
    </location>
</feature>
<comment type="similarity">
    <text evidence="7">Belongs to the CobB/CbiA family.</text>
</comment>
<evidence type="ECO:0000313" key="10">
    <source>
        <dbReference type="EMBL" id="KXA13673.1"/>
    </source>
</evidence>
<dbReference type="UniPathway" id="UPA00148">
    <property type="reaction ID" value="UER00231"/>
</dbReference>